<dbReference type="Proteomes" id="UP001165079">
    <property type="component" value="Unassembled WGS sequence"/>
</dbReference>
<evidence type="ECO:0000256" key="3">
    <source>
        <dbReference type="ARBA" id="ARBA00022692"/>
    </source>
</evidence>
<reference evidence="7" key="1">
    <citation type="submission" date="2023-03" db="EMBL/GenBank/DDBJ databases">
        <title>Actinorhabdospora filicis NBRC 111898.</title>
        <authorList>
            <person name="Ichikawa N."/>
            <person name="Sato H."/>
            <person name="Tonouchi N."/>
        </authorList>
    </citation>
    <scope>NUCLEOTIDE SEQUENCE</scope>
    <source>
        <strain evidence="7">NBRC 111898</strain>
    </source>
</reference>
<evidence type="ECO:0000256" key="1">
    <source>
        <dbReference type="ARBA" id="ARBA00004651"/>
    </source>
</evidence>
<dbReference type="AlphaFoldDB" id="A0A9W6W7L0"/>
<feature type="transmembrane region" description="Helical" evidence="6">
    <location>
        <begin position="20"/>
        <end position="46"/>
    </location>
</feature>
<protein>
    <submittedName>
        <fullName evidence="7">Ribonuclease</fullName>
    </submittedName>
</protein>
<organism evidence="7 8">
    <name type="scientific">Actinorhabdospora filicis</name>
    <dbReference type="NCBI Taxonomy" id="1785913"/>
    <lineage>
        <taxon>Bacteria</taxon>
        <taxon>Bacillati</taxon>
        <taxon>Actinomycetota</taxon>
        <taxon>Actinomycetes</taxon>
        <taxon>Micromonosporales</taxon>
        <taxon>Micromonosporaceae</taxon>
        <taxon>Actinorhabdospora</taxon>
    </lineage>
</organism>
<name>A0A9W6W7L0_9ACTN</name>
<accession>A0A9W6W7L0</accession>
<evidence type="ECO:0000313" key="7">
    <source>
        <dbReference type="EMBL" id="GLZ76669.1"/>
    </source>
</evidence>
<feature type="transmembrane region" description="Helical" evidence="6">
    <location>
        <begin position="204"/>
        <end position="227"/>
    </location>
</feature>
<dbReference type="RefSeq" id="WP_285661834.1">
    <property type="nucleotide sequence ID" value="NZ_BSTX01000001.1"/>
</dbReference>
<keyword evidence="2" id="KW-1003">Cell membrane</keyword>
<comment type="caution">
    <text evidence="7">The sequence shown here is derived from an EMBL/GenBank/DDBJ whole genome shotgun (WGS) entry which is preliminary data.</text>
</comment>
<feature type="transmembrane region" description="Helical" evidence="6">
    <location>
        <begin position="127"/>
        <end position="153"/>
    </location>
</feature>
<keyword evidence="4 6" id="KW-1133">Transmembrane helix</keyword>
<feature type="transmembrane region" description="Helical" evidence="6">
    <location>
        <begin position="239"/>
        <end position="260"/>
    </location>
</feature>
<dbReference type="GO" id="GO:0005886">
    <property type="term" value="C:plasma membrane"/>
    <property type="evidence" value="ECO:0007669"/>
    <property type="project" value="UniProtKB-SubCell"/>
</dbReference>
<dbReference type="PIRSF" id="PIRSF035875">
    <property type="entry name" value="RNase_BN"/>
    <property type="match status" value="1"/>
</dbReference>
<dbReference type="InterPro" id="IPR017039">
    <property type="entry name" value="Virul_fac_BrkB"/>
</dbReference>
<sequence length="282" mass="29605">MWSLLKSTVKRFEGNNLTDWAAALTYYGVLSVFPGLLVLVAILGLAGKPATGPLIDDLGRIAPGPVHDILDQSATGLAQSGGSGWVLMLSLATAFWAASGYIGAFIRAANVVNGVTETRKIWWTIPLRLGVTLAVGAIVAVCAVIVVFTGGLARYVGELIGAGGTAITVWGVVKWPVLLLLVNLAFSILYWASPDARTGGFRWWSPGSLTAVCLWVAASAGFALYAANFASYDKTYGTLGGVIVFLVWLWISNLAILFGAEIDAARRTREGPASQDTGPSSG</sequence>
<feature type="transmembrane region" description="Helical" evidence="6">
    <location>
        <begin position="173"/>
        <end position="192"/>
    </location>
</feature>
<evidence type="ECO:0000313" key="8">
    <source>
        <dbReference type="Proteomes" id="UP001165079"/>
    </source>
</evidence>
<keyword evidence="5 6" id="KW-0472">Membrane</keyword>
<keyword evidence="8" id="KW-1185">Reference proteome</keyword>
<comment type="subcellular location">
    <subcellularLocation>
        <location evidence="1">Cell membrane</location>
        <topology evidence="1">Multi-pass membrane protein</topology>
    </subcellularLocation>
</comment>
<evidence type="ECO:0000256" key="2">
    <source>
        <dbReference type="ARBA" id="ARBA00022475"/>
    </source>
</evidence>
<proteinExistence type="predicted"/>
<dbReference type="PANTHER" id="PTHR30213:SF0">
    <property type="entry name" value="UPF0761 MEMBRANE PROTEIN YIHY"/>
    <property type="match status" value="1"/>
</dbReference>
<dbReference type="PANTHER" id="PTHR30213">
    <property type="entry name" value="INNER MEMBRANE PROTEIN YHJD"/>
    <property type="match status" value="1"/>
</dbReference>
<evidence type="ECO:0000256" key="6">
    <source>
        <dbReference type="SAM" id="Phobius"/>
    </source>
</evidence>
<feature type="transmembrane region" description="Helical" evidence="6">
    <location>
        <begin position="85"/>
        <end position="106"/>
    </location>
</feature>
<keyword evidence="3 6" id="KW-0812">Transmembrane</keyword>
<dbReference type="EMBL" id="BSTX01000001">
    <property type="protein sequence ID" value="GLZ76669.1"/>
    <property type="molecule type" value="Genomic_DNA"/>
</dbReference>
<gene>
    <name evidence="7" type="ORF">Afil01_14760</name>
</gene>
<evidence type="ECO:0000256" key="4">
    <source>
        <dbReference type="ARBA" id="ARBA00022989"/>
    </source>
</evidence>
<dbReference type="Pfam" id="PF03631">
    <property type="entry name" value="Virul_fac_BrkB"/>
    <property type="match status" value="1"/>
</dbReference>
<evidence type="ECO:0000256" key="5">
    <source>
        <dbReference type="ARBA" id="ARBA00023136"/>
    </source>
</evidence>